<proteinExistence type="predicted"/>
<keyword evidence="1" id="KW-0732">Signal</keyword>
<evidence type="ECO:0000313" key="3">
    <source>
        <dbReference type="Proteomes" id="UP000609726"/>
    </source>
</evidence>
<organism evidence="2 3">
    <name type="scientific">Massilia mucilaginosa</name>
    <dbReference type="NCBI Taxonomy" id="2609282"/>
    <lineage>
        <taxon>Bacteria</taxon>
        <taxon>Pseudomonadati</taxon>
        <taxon>Pseudomonadota</taxon>
        <taxon>Betaproteobacteria</taxon>
        <taxon>Burkholderiales</taxon>
        <taxon>Oxalobacteraceae</taxon>
        <taxon>Telluria group</taxon>
        <taxon>Massilia</taxon>
    </lineage>
</organism>
<evidence type="ECO:0000256" key="1">
    <source>
        <dbReference type="SAM" id="SignalP"/>
    </source>
</evidence>
<feature type="signal peptide" evidence="1">
    <location>
        <begin position="1"/>
        <end position="24"/>
    </location>
</feature>
<dbReference type="RefSeq" id="WP_166881829.1">
    <property type="nucleotide sequence ID" value="NZ_WHJH01000063.1"/>
</dbReference>
<feature type="chain" id="PRO_5047189790" evidence="1">
    <location>
        <begin position="25"/>
        <end position="124"/>
    </location>
</feature>
<name>A0ABX0P2F4_9BURK</name>
<comment type="caution">
    <text evidence="2">The sequence shown here is derived from an EMBL/GenBank/DDBJ whole genome shotgun (WGS) entry which is preliminary data.</text>
</comment>
<keyword evidence="3" id="KW-1185">Reference proteome</keyword>
<gene>
    <name evidence="2" type="ORF">F2P45_29625</name>
</gene>
<reference evidence="2 3" key="1">
    <citation type="submission" date="2019-10" db="EMBL/GenBank/DDBJ databases">
        <title>Taxonomy of Antarctic Massilia spp.: description of Massilia rubra sp. nov., Massilia aquatica sp. nov., Massilia mucilaginosa sp. nov., Massilia frigida sp. nov. isolated from streams, lakes and regoliths.</title>
        <authorList>
            <person name="Holochova P."/>
            <person name="Sedlacek I."/>
            <person name="Kralova S."/>
            <person name="Maslanova I."/>
            <person name="Busse H.-J."/>
            <person name="Stankova E."/>
            <person name="Vrbovska V."/>
            <person name="Kovarovic V."/>
            <person name="Bartak M."/>
            <person name="Svec P."/>
            <person name="Pantucek R."/>
        </authorList>
    </citation>
    <scope>NUCLEOTIDE SEQUENCE [LARGE SCALE GENOMIC DNA]</scope>
    <source>
        <strain evidence="2 3">CCM 8733</strain>
    </source>
</reference>
<sequence>MPAFFDKRTLAFALCVMAAGHAMATDGLVIRGGTCSADAFKKGAELAQDDTITNLSANCTSATNNKANFAAYTAGIAGPNFCVATMIAVQKNSGKVKLDPKPGNPLHCLVSGKASELAGVLTRR</sequence>
<dbReference type="Proteomes" id="UP000609726">
    <property type="component" value="Unassembled WGS sequence"/>
</dbReference>
<accession>A0ABX0P2F4</accession>
<evidence type="ECO:0000313" key="2">
    <source>
        <dbReference type="EMBL" id="NHZ93139.1"/>
    </source>
</evidence>
<protein>
    <submittedName>
        <fullName evidence="2">Uncharacterized protein</fullName>
    </submittedName>
</protein>
<dbReference type="EMBL" id="WHJH01000063">
    <property type="protein sequence ID" value="NHZ93139.1"/>
    <property type="molecule type" value="Genomic_DNA"/>
</dbReference>